<dbReference type="RefSeq" id="WP_151522271.1">
    <property type="nucleotide sequence ID" value="NZ_WBPL01000004.1"/>
</dbReference>
<comment type="caution">
    <text evidence="1">The sequence shown here is derived from an EMBL/GenBank/DDBJ whole genome shotgun (WGS) entry which is preliminary data.</text>
</comment>
<protein>
    <submittedName>
        <fullName evidence="1">Ribbon-helix-helix domain-containing protein</fullName>
    </submittedName>
</protein>
<evidence type="ECO:0000313" key="2">
    <source>
        <dbReference type="Proteomes" id="UP000475765"/>
    </source>
</evidence>
<reference evidence="1 2" key="1">
    <citation type="submission" date="2019-10" db="EMBL/GenBank/DDBJ databases">
        <title>Bacillus from the desert of Cuatro Cinegas, Coahuila.</title>
        <authorList>
            <person name="Olmedo-Alvarez G."/>
            <person name="Saldana S."/>
            <person name="Barcelo D."/>
        </authorList>
    </citation>
    <scope>NUCLEOTIDE SEQUENCE [LARGE SCALE GENOMIC DNA]</scope>
    <source>
        <strain evidence="1 2">CH417_13T</strain>
    </source>
</reference>
<dbReference type="Gene3D" id="1.10.1220.10">
    <property type="entry name" value="Met repressor-like"/>
    <property type="match status" value="1"/>
</dbReference>
<accession>A0A9W7QJ70</accession>
<dbReference type="SUPFAM" id="SSF47598">
    <property type="entry name" value="Ribbon-helix-helix"/>
    <property type="match status" value="1"/>
</dbReference>
<dbReference type="Proteomes" id="UP000475765">
    <property type="component" value="Unassembled WGS sequence"/>
</dbReference>
<sequence length="189" mass="22213">MKVFEVLERLEKGEKLRGIAIVIGVNVSTLQRKMKDLGYIFDSAKKKWVYNNVDIPEPLEKNIMDMVKFSKKSDVDSSHKVIRDNAKATKGEMKGKQGNTVKEFEVLTSEDLADLQEMLLFWRTDRERTKKHKTLHEEIKALRRDDRTRKTVILSKEVAKRLDKLSERERFDKSDLLELALEHFLSEYE</sequence>
<dbReference type="InterPro" id="IPR013321">
    <property type="entry name" value="Arc_rbn_hlx_hlx"/>
</dbReference>
<dbReference type="GO" id="GO:0006355">
    <property type="term" value="P:regulation of DNA-templated transcription"/>
    <property type="evidence" value="ECO:0007669"/>
    <property type="project" value="InterPro"/>
</dbReference>
<dbReference type="AlphaFoldDB" id="A0A9W7QJ70"/>
<proteinExistence type="predicted"/>
<organism evidence="1 2">
    <name type="scientific">Bacillus cereus</name>
    <dbReference type="NCBI Taxonomy" id="1396"/>
    <lineage>
        <taxon>Bacteria</taxon>
        <taxon>Bacillati</taxon>
        <taxon>Bacillota</taxon>
        <taxon>Bacilli</taxon>
        <taxon>Bacillales</taxon>
        <taxon>Bacillaceae</taxon>
        <taxon>Bacillus</taxon>
        <taxon>Bacillus cereus group</taxon>
    </lineage>
</organism>
<name>A0A9W7QJ70_BACCE</name>
<dbReference type="InterPro" id="IPR010985">
    <property type="entry name" value="Ribbon_hlx_hlx"/>
</dbReference>
<gene>
    <name evidence="1" type="ORF">F8172_09805</name>
</gene>
<dbReference type="EMBL" id="WBPP01000009">
    <property type="protein sequence ID" value="KAB2397738.1"/>
    <property type="molecule type" value="Genomic_DNA"/>
</dbReference>
<evidence type="ECO:0000313" key="1">
    <source>
        <dbReference type="EMBL" id="KAB2397738.1"/>
    </source>
</evidence>